<dbReference type="GO" id="GO:0043565">
    <property type="term" value="F:sequence-specific DNA binding"/>
    <property type="evidence" value="ECO:0007669"/>
    <property type="project" value="InterPro"/>
</dbReference>
<dbReference type="PANTHER" id="PTHR43280:SF30">
    <property type="entry name" value="MMSAB OPERON REGULATORY PROTEIN"/>
    <property type="match status" value="1"/>
</dbReference>
<dbReference type="InterPro" id="IPR018062">
    <property type="entry name" value="HTH_AraC-typ_CS"/>
</dbReference>
<organism evidence="5 6">
    <name type="scientific">Haloplasma contractile SSD-17B</name>
    <dbReference type="NCBI Taxonomy" id="1033810"/>
    <lineage>
        <taxon>Bacteria</taxon>
        <taxon>Bacillati</taxon>
        <taxon>Mycoplasmatota</taxon>
        <taxon>Mollicutes</taxon>
        <taxon>Haloplasmatales</taxon>
        <taxon>Haloplasmataceae</taxon>
        <taxon>Haloplasma</taxon>
    </lineage>
</organism>
<dbReference type="PROSITE" id="PS01124">
    <property type="entry name" value="HTH_ARAC_FAMILY_2"/>
    <property type="match status" value="1"/>
</dbReference>
<evidence type="ECO:0000313" key="6">
    <source>
        <dbReference type="Proteomes" id="UP000005707"/>
    </source>
</evidence>
<dbReference type="OrthoDB" id="9807321at2"/>
<dbReference type="GO" id="GO:0003700">
    <property type="term" value="F:DNA-binding transcription factor activity"/>
    <property type="evidence" value="ECO:0007669"/>
    <property type="project" value="InterPro"/>
</dbReference>
<keyword evidence="3" id="KW-0804">Transcription</keyword>
<dbReference type="PANTHER" id="PTHR43280">
    <property type="entry name" value="ARAC-FAMILY TRANSCRIPTIONAL REGULATOR"/>
    <property type="match status" value="1"/>
</dbReference>
<dbReference type="Pfam" id="PF12833">
    <property type="entry name" value="HTH_18"/>
    <property type="match status" value="1"/>
</dbReference>
<keyword evidence="6" id="KW-1185">Reference proteome</keyword>
<keyword evidence="2" id="KW-0238">DNA-binding</keyword>
<evidence type="ECO:0000256" key="2">
    <source>
        <dbReference type="ARBA" id="ARBA00023125"/>
    </source>
</evidence>
<dbReference type="Gene3D" id="1.10.10.60">
    <property type="entry name" value="Homeodomain-like"/>
    <property type="match status" value="2"/>
</dbReference>
<dbReference type="InParanoid" id="U2FPV2"/>
<dbReference type="PROSITE" id="PS00041">
    <property type="entry name" value="HTH_ARAC_FAMILY_1"/>
    <property type="match status" value="1"/>
</dbReference>
<dbReference type="Proteomes" id="UP000005707">
    <property type="component" value="Unassembled WGS sequence"/>
</dbReference>
<reference evidence="5 6" key="1">
    <citation type="journal article" date="2011" name="J. Bacteriol.">
        <title>Genome sequence of Haloplasma contractile, an unusual contractile bacterium from a deep-sea anoxic brine lake.</title>
        <authorList>
            <person name="Antunes A."/>
            <person name="Alam I."/>
            <person name="El Dorry H."/>
            <person name="Siam R."/>
            <person name="Robertson A."/>
            <person name="Bajic V.B."/>
            <person name="Stingl U."/>
        </authorList>
    </citation>
    <scope>NUCLEOTIDE SEQUENCE [LARGE SCALE GENOMIC DNA]</scope>
    <source>
        <strain evidence="5 6">SSD-17B</strain>
    </source>
</reference>
<dbReference type="RefSeq" id="WP_008826921.1">
    <property type="nucleotide sequence ID" value="NZ_AFNU02000002.1"/>
</dbReference>
<dbReference type="EMBL" id="AFNU02000002">
    <property type="protein sequence ID" value="ERJ13069.1"/>
    <property type="molecule type" value="Genomic_DNA"/>
</dbReference>
<dbReference type="SUPFAM" id="SSF51215">
    <property type="entry name" value="Regulatory protein AraC"/>
    <property type="match status" value="1"/>
</dbReference>
<dbReference type="Pfam" id="PF02311">
    <property type="entry name" value="AraC_binding"/>
    <property type="match status" value="1"/>
</dbReference>
<proteinExistence type="predicted"/>
<dbReference type="InterPro" id="IPR037923">
    <property type="entry name" value="HTH-like"/>
</dbReference>
<protein>
    <submittedName>
        <fullName evidence="5">Transcriptional regulator protein</fullName>
    </submittedName>
</protein>
<sequence>MYFKINTGTLPKVTFIGHVKYQTKWKHFERISDEYILFIVNGGDLYIKEGETHYHLTKGDILVLEPEKRHIGYKASACDYYYIHFKIDDIEYEYKNDKELDNMIYHNKSPYFNDQKEFKDFYLYLPKHYSVKDLNSFYKIINDVEEGAEDYYNGNDFHAVLCATRLIEIFIRLYRLILNEKNNKFYKKVSKTFFTAQQVKKFIESNSYRQVTKEMVVEKFEFNYDYLNRLFKKYNGCSIQQYLQLKKIEKAKEILLNNDVKISVVAYLVGIDNPYYFSKLFKKYVGIPPLEFYKNARLDKKTKL</sequence>
<feature type="domain" description="HTH araC/xylS-type" evidence="4">
    <location>
        <begin position="197"/>
        <end position="295"/>
    </location>
</feature>
<dbReference type="eggNOG" id="COG2207">
    <property type="taxonomic scope" value="Bacteria"/>
</dbReference>
<dbReference type="STRING" id="1033810.HLPCO_000678"/>
<gene>
    <name evidence="5" type="ORF">HLPCO_000678</name>
</gene>
<dbReference type="AlphaFoldDB" id="U2FPV2"/>
<accession>U2FPV2</accession>
<dbReference type="InterPro" id="IPR009057">
    <property type="entry name" value="Homeodomain-like_sf"/>
</dbReference>
<keyword evidence="1" id="KW-0805">Transcription regulation</keyword>
<dbReference type="InterPro" id="IPR003313">
    <property type="entry name" value="AraC-bd"/>
</dbReference>
<evidence type="ECO:0000256" key="1">
    <source>
        <dbReference type="ARBA" id="ARBA00023015"/>
    </source>
</evidence>
<dbReference type="SUPFAM" id="SSF46689">
    <property type="entry name" value="Homeodomain-like"/>
    <property type="match status" value="1"/>
</dbReference>
<reference evidence="5 6" key="2">
    <citation type="journal article" date="2013" name="PLoS ONE">
        <title>INDIGO - INtegrated Data Warehouse of MIcrobial GenOmes with Examples from the Red Sea Extremophiles.</title>
        <authorList>
            <person name="Alam I."/>
            <person name="Antunes A."/>
            <person name="Kamau A.A."/>
            <person name="Ba Alawi W."/>
            <person name="Kalkatawi M."/>
            <person name="Stingl U."/>
            <person name="Bajic V.B."/>
        </authorList>
    </citation>
    <scope>NUCLEOTIDE SEQUENCE [LARGE SCALE GENOMIC DNA]</scope>
    <source>
        <strain evidence="5 6">SSD-17B</strain>
    </source>
</reference>
<dbReference type="SMART" id="SM00342">
    <property type="entry name" value="HTH_ARAC"/>
    <property type="match status" value="1"/>
</dbReference>
<evidence type="ECO:0000313" key="5">
    <source>
        <dbReference type="EMBL" id="ERJ13069.1"/>
    </source>
</evidence>
<evidence type="ECO:0000259" key="4">
    <source>
        <dbReference type="PROSITE" id="PS01124"/>
    </source>
</evidence>
<comment type="caution">
    <text evidence="5">The sequence shown here is derived from an EMBL/GenBank/DDBJ whole genome shotgun (WGS) entry which is preliminary data.</text>
</comment>
<evidence type="ECO:0000256" key="3">
    <source>
        <dbReference type="ARBA" id="ARBA00023163"/>
    </source>
</evidence>
<dbReference type="FunCoup" id="U2FPV2">
    <property type="interactions" value="10"/>
</dbReference>
<name>U2FPV2_9MOLU</name>
<dbReference type="InterPro" id="IPR018060">
    <property type="entry name" value="HTH_AraC"/>
</dbReference>